<dbReference type="RefSeq" id="WP_132575481.1">
    <property type="nucleotide sequence ID" value="NZ_CBCSGL010000079.1"/>
</dbReference>
<proteinExistence type="predicted"/>
<comment type="caution">
    <text evidence="1">The sequence shown here is derived from an EMBL/GenBank/DDBJ whole genome shotgun (WGS) entry which is preliminary data.</text>
</comment>
<dbReference type="EMBL" id="SMBU01000034">
    <property type="protein sequence ID" value="TCU89683.1"/>
    <property type="molecule type" value="Genomic_DNA"/>
</dbReference>
<reference evidence="1 2" key="1">
    <citation type="submission" date="2019-03" db="EMBL/GenBank/DDBJ databases">
        <title>Genomic Encyclopedia of Type Strains, Phase IV (KMG-IV): sequencing the most valuable type-strain genomes for metagenomic binning, comparative biology and taxonomic classification.</title>
        <authorList>
            <person name="Goeker M."/>
        </authorList>
    </citation>
    <scope>NUCLEOTIDE SEQUENCE [LARGE SCALE GENOMIC DNA]</scope>
    <source>
        <strain evidence="1 2">DSM 654</strain>
    </source>
</reference>
<dbReference type="Pfam" id="PF15566">
    <property type="entry name" value="Imm32"/>
    <property type="match status" value="1"/>
</dbReference>
<name>A0A4R3UKD2_ROSSA</name>
<gene>
    <name evidence="1" type="ORF">EV671_103414</name>
</gene>
<protein>
    <submittedName>
        <fullName evidence="1">Uncharacterized protein</fullName>
    </submittedName>
</protein>
<dbReference type="InterPro" id="IPR029083">
    <property type="entry name" value="Imm32"/>
</dbReference>
<organism evidence="1 2">
    <name type="scientific">Roseateles saccharophilus</name>
    <name type="common">Pseudomonas saccharophila</name>
    <dbReference type="NCBI Taxonomy" id="304"/>
    <lineage>
        <taxon>Bacteria</taxon>
        <taxon>Pseudomonadati</taxon>
        <taxon>Pseudomonadota</taxon>
        <taxon>Betaproteobacteria</taxon>
        <taxon>Burkholderiales</taxon>
        <taxon>Sphaerotilaceae</taxon>
        <taxon>Roseateles</taxon>
    </lineage>
</organism>
<dbReference type="AlphaFoldDB" id="A0A4R3UKD2"/>
<keyword evidence="2" id="KW-1185">Reference proteome</keyword>
<evidence type="ECO:0000313" key="1">
    <source>
        <dbReference type="EMBL" id="TCU89683.1"/>
    </source>
</evidence>
<dbReference type="Proteomes" id="UP000295110">
    <property type="component" value="Unassembled WGS sequence"/>
</dbReference>
<dbReference type="OrthoDB" id="9155753at2"/>
<evidence type="ECO:0000313" key="2">
    <source>
        <dbReference type="Proteomes" id="UP000295110"/>
    </source>
</evidence>
<accession>A0A4R3UKD2</accession>
<sequence>MRAFAYPKGGQINEHGLLELVEFSVSANPETIRVLAKFMLAAADKMESMGNRFGHLHAQDEIESWKDHWPDLVICGEVTNES</sequence>